<protein>
    <submittedName>
        <fullName evidence="3">Uncharacterized protein</fullName>
    </submittedName>
</protein>
<evidence type="ECO:0000313" key="3">
    <source>
        <dbReference type="WBParaSite" id="L893_g18399.t1"/>
    </source>
</evidence>
<keyword evidence="1" id="KW-0472">Membrane</keyword>
<keyword evidence="2" id="KW-1185">Reference proteome</keyword>
<dbReference type="WBParaSite" id="L893_g18399.t1">
    <property type="protein sequence ID" value="L893_g18399.t1"/>
    <property type="gene ID" value="L893_g18399"/>
</dbReference>
<keyword evidence="1" id="KW-1133">Transmembrane helix</keyword>
<evidence type="ECO:0000313" key="2">
    <source>
        <dbReference type="Proteomes" id="UP000095287"/>
    </source>
</evidence>
<sequence>MNDTSVIWLCEDGHCRQVDPSIFCPPVTNCTLDTEYDRNENALALAILTPIITLLSFIIYLLQRQIRRFTNARQEEEPQV</sequence>
<feature type="transmembrane region" description="Helical" evidence="1">
    <location>
        <begin position="42"/>
        <end position="62"/>
    </location>
</feature>
<organism evidence="2 3">
    <name type="scientific">Steinernema glaseri</name>
    <dbReference type="NCBI Taxonomy" id="37863"/>
    <lineage>
        <taxon>Eukaryota</taxon>
        <taxon>Metazoa</taxon>
        <taxon>Ecdysozoa</taxon>
        <taxon>Nematoda</taxon>
        <taxon>Chromadorea</taxon>
        <taxon>Rhabditida</taxon>
        <taxon>Tylenchina</taxon>
        <taxon>Panagrolaimomorpha</taxon>
        <taxon>Strongyloidoidea</taxon>
        <taxon>Steinernematidae</taxon>
        <taxon>Steinernema</taxon>
    </lineage>
</organism>
<evidence type="ECO:0000256" key="1">
    <source>
        <dbReference type="SAM" id="Phobius"/>
    </source>
</evidence>
<proteinExistence type="predicted"/>
<name>A0A1I7YPG5_9BILA</name>
<accession>A0A1I7YPG5</accession>
<dbReference type="Proteomes" id="UP000095287">
    <property type="component" value="Unplaced"/>
</dbReference>
<keyword evidence="1" id="KW-0812">Transmembrane</keyword>
<reference evidence="3" key="1">
    <citation type="submission" date="2016-11" db="UniProtKB">
        <authorList>
            <consortium name="WormBaseParasite"/>
        </authorList>
    </citation>
    <scope>IDENTIFICATION</scope>
</reference>
<dbReference type="AlphaFoldDB" id="A0A1I7YPG5"/>